<gene>
    <name evidence="1" type="ORF">AFM11_35110</name>
</gene>
<name>A0A132PB82_9MYCO</name>
<dbReference type="EMBL" id="LGTW01000041">
    <property type="protein sequence ID" value="KWX19570.1"/>
    <property type="molecule type" value="Genomic_DNA"/>
</dbReference>
<dbReference type="RefSeq" id="WP_067859657.1">
    <property type="nucleotide sequence ID" value="NZ_LGTW01000041.1"/>
</dbReference>
<keyword evidence="2" id="KW-1185">Reference proteome</keyword>
<accession>A0A132PB82</accession>
<reference evidence="1 2" key="1">
    <citation type="submission" date="2015-07" db="EMBL/GenBank/DDBJ databases">
        <title>A draft genome sequence of Mycobacterium wolinskyi.</title>
        <authorList>
            <person name="de Man T.J."/>
            <person name="Perry K.A."/>
            <person name="Coulliette A.D."/>
            <person name="Jensen B."/>
            <person name="Toney N.C."/>
            <person name="Limbago B.M."/>
            <person name="Noble-Wang J."/>
        </authorList>
    </citation>
    <scope>NUCLEOTIDE SEQUENCE [LARGE SCALE GENOMIC DNA]</scope>
    <source>
        <strain evidence="1 2">CDC_01</strain>
    </source>
</reference>
<proteinExistence type="predicted"/>
<protein>
    <recommendedName>
        <fullName evidence="3">Conjugal transfer protein</fullName>
    </recommendedName>
</protein>
<evidence type="ECO:0008006" key="3">
    <source>
        <dbReference type="Google" id="ProtNLM"/>
    </source>
</evidence>
<dbReference type="PATRIC" id="fig|59750.3.peg.5750"/>
<organism evidence="1 2">
    <name type="scientific">Mycolicibacterium wolinskyi</name>
    <dbReference type="NCBI Taxonomy" id="59750"/>
    <lineage>
        <taxon>Bacteria</taxon>
        <taxon>Bacillati</taxon>
        <taxon>Actinomycetota</taxon>
        <taxon>Actinomycetes</taxon>
        <taxon>Mycobacteriales</taxon>
        <taxon>Mycobacteriaceae</taxon>
        <taxon>Mycolicibacterium</taxon>
    </lineage>
</organism>
<dbReference type="AlphaFoldDB" id="A0A132PB82"/>
<comment type="caution">
    <text evidence="1">The sequence shown here is derived from an EMBL/GenBank/DDBJ whole genome shotgun (WGS) entry which is preliminary data.</text>
</comment>
<evidence type="ECO:0000313" key="1">
    <source>
        <dbReference type="EMBL" id="KWX19570.1"/>
    </source>
</evidence>
<evidence type="ECO:0000313" key="2">
    <source>
        <dbReference type="Proteomes" id="UP000070612"/>
    </source>
</evidence>
<dbReference type="Proteomes" id="UP000070612">
    <property type="component" value="Unassembled WGS sequence"/>
</dbReference>
<sequence>MPKISNVWKRRLTMGSRGAGRIILGILVVTSSISGANTVWGWVFPDPPPPIAAIADKTINASDLVKSFAIDCVTTYLTASSALGTDLARCFPNASKLTVPSTPSMIVSNPSAYARRHGPDRANLRTYGVLVGVTTQAYPSASPARLYYQIPVGVYGGDAVRALDNLAYVDEPPTGVDVELGYPANIPSTQPVAVMLAGFISAYLSNSPCIGGTSEGTETPCRPTGSLDRYITTDSGLKPVKNPYASATVTAVQAIANPPDAPQDNATLSVRVTVSARSTDYTPYDLSYPLTIRATGGSWFVAGLEAVPALADSEPQPPTANATGGK</sequence>